<dbReference type="EMBL" id="BART01027121">
    <property type="protein sequence ID" value="GAG90521.1"/>
    <property type="molecule type" value="Genomic_DNA"/>
</dbReference>
<organism evidence="1">
    <name type="scientific">marine sediment metagenome</name>
    <dbReference type="NCBI Taxonomy" id="412755"/>
    <lineage>
        <taxon>unclassified sequences</taxon>
        <taxon>metagenomes</taxon>
        <taxon>ecological metagenomes</taxon>
    </lineage>
</organism>
<proteinExistence type="predicted"/>
<protein>
    <submittedName>
        <fullName evidence="1">Uncharacterized protein</fullName>
    </submittedName>
</protein>
<feature type="non-terminal residue" evidence="1">
    <location>
        <position position="1"/>
    </location>
</feature>
<name>X1D219_9ZZZZ</name>
<comment type="caution">
    <text evidence="1">The sequence shown here is derived from an EMBL/GenBank/DDBJ whole genome shotgun (WGS) entry which is preliminary data.</text>
</comment>
<reference evidence="1" key="1">
    <citation type="journal article" date="2014" name="Front. Microbiol.">
        <title>High frequency of phylogenetically diverse reductive dehalogenase-homologous genes in deep subseafloor sedimentary metagenomes.</title>
        <authorList>
            <person name="Kawai M."/>
            <person name="Futagami T."/>
            <person name="Toyoda A."/>
            <person name="Takaki Y."/>
            <person name="Nishi S."/>
            <person name="Hori S."/>
            <person name="Arai W."/>
            <person name="Tsubouchi T."/>
            <person name="Morono Y."/>
            <person name="Uchiyama I."/>
            <person name="Ito T."/>
            <person name="Fujiyama A."/>
            <person name="Inagaki F."/>
            <person name="Takami H."/>
        </authorList>
    </citation>
    <scope>NUCLEOTIDE SEQUENCE</scope>
    <source>
        <strain evidence="1">Expedition CK06-06</strain>
    </source>
</reference>
<evidence type="ECO:0000313" key="1">
    <source>
        <dbReference type="EMBL" id="GAG90521.1"/>
    </source>
</evidence>
<dbReference type="AlphaFoldDB" id="X1D219"/>
<gene>
    <name evidence="1" type="ORF">S01H4_48166</name>
</gene>
<sequence length="33" mass="4051">LRPKEVERVLKERYAQMHPLLQNIVQTIQLHIR</sequence>
<accession>X1D219</accession>